<gene>
    <name evidence="10" type="ORF">B437_10787</name>
</gene>
<organism evidence="10 11">
    <name type="scientific">Fusobacterium hwasookii ChDC F128</name>
    <dbReference type="NCBI Taxonomy" id="1216362"/>
    <lineage>
        <taxon>Bacteria</taxon>
        <taxon>Fusobacteriati</taxon>
        <taxon>Fusobacteriota</taxon>
        <taxon>Fusobacteriia</taxon>
        <taxon>Fusobacteriales</taxon>
        <taxon>Fusobacteriaceae</taxon>
        <taxon>Fusobacterium</taxon>
    </lineage>
</organism>
<keyword evidence="11" id="KW-1185">Reference proteome</keyword>
<evidence type="ECO:0000256" key="4">
    <source>
        <dbReference type="ARBA" id="ARBA00022840"/>
    </source>
</evidence>
<proteinExistence type="predicted"/>
<evidence type="ECO:0000256" key="3">
    <source>
        <dbReference type="ARBA" id="ARBA00022741"/>
    </source>
</evidence>
<protein>
    <submittedName>
        <fullName evidence="10">ABC transporter ATP-binding protein YfiB</fullName>
    </submittedName>
</protein>
<evidence type="ECO:0000256" key="2">
    <source>
        <dbReference type="ARBA" id="ARBA00022692"/>
    </source>
</evidence>
<dbReference type="Pfam" id="PF00664">
    <property type="entry name" value="ABC_membrane"/>
    <property type="match status" value="1"/>
</dbReference>
<feature type="transmembrane region" description="Helical" evidence="7">
    <location>
        <begin position="126"/>
        <end position="149"/>
    </location>
</feature>
<accession>A0ABP2R262</accession>
<dbReference type="SUPFAM" id="SSF90123">
    <property type="entry name" value="ABC transporter transmembrane region"/>
    <property type="match status" value="1"/>
</dbReference>
<evidence type="ECO:0000256" key="1">
    <source>
        <dbReference type="ARBA" id="ARBA00004651"/>
    </source>
</evidence>
<dbReference type="PANTHER" id="PTHR43394:SF1">
    <property type="entry name" value="ATP-BINDING CASSETTE SUB-FAMILY B MEMBER 10, MITOCHONDRIAL"/>
    <property type="match status" value="1"/>
</dbReference>
<feature type="domain" description="ABC transmembrane type-1" evidence="9">
    <location>
        <begin position="17"/>
        <end position="298"/>
    </location>
</feature>
<evidence type="ECO:0000259" key="9">
    <source>
        <dbReference type="PROSITE" id="PS50929"/>
    </source>
</evidence>
<dbReference type="SMART" id="SM00382">
    <property type="entry name" value="AAA"/>
    <property type="match status" value="1"/>
</dbReference>
<dbReference type="InterPro" id="IPR003439">
    <property type="entry name" value="ABC_transporter-like_ATP-bd"/>
</dbReference>
<dbReference type="InterPro" id="IPR003593">
    <property type="entry name" value="AAA+_ATPase"/>
</dbReference>
<keyword evidence="5 7" id="KW-1133">Transmembrane helix</keyword>
<dbReference type="Proteomes" id="UP000004829">
    <property type="component" value="Unassembled WGS sequence"/>
</dbReference>
<feature type="transmembrane region" description="Helical" evidence="7">
    <location>
        <begin position="236"/>
        <end position="260"/>
    </location>
</feature>
<comment type="caution">
    <text evidence="10">The sequence shown here is derived from an EMBL/GenBank/DDBJ whole genome shotgun (WGS) entry which is preliminary data.</text>
</comment>
<feature type="transmembrane region" description="Helical" evidence="7">
    <location>
        <begin position="155"/>
        <end position="182"/>
    </location>
</feature>
<evidence type="ECO:0000259" key="8">
    <source>
        <dbReference type="PROSITE" id="PS50893"/>
    </source>
</evidence>
<dbReference type="GO" id="GO:0005524">
    <property type="term" value="F:ATP binding"/>
    <property type="evidence" value="ECO:0007669"/>
    <property type="project" value="UniProtKB-KW"/>
</dbReference>
<dbReference type="InterPro" id="IPR036640">
    <property type="entry name" value="ABC1_TM_sf"/>
</dbReference>
<dbReference type="EMBL" id="ALVD01000012">
    <property type="protein sequence ID" value="EJU06767.1"/>
    <property type="molecule type" value="Genomic_DNA"/>
</dbReference>
<keyword evidence="3" id="KW-0547">Nucleotide-binding</keyword>
<dbReference type="PROSITE" id="PS50893">
    <property type="entry name" value="ABC_TRANSPORTER_2"/>
    <property type="match status" value="1"/>
</dbReference>
<evidence type="ECO:0000256" key="6">
    <source>
        <dbReference type="ARBA" id="ARBA00023136"/>
    </source>
</evidence>
<sequence>MKILRTYIKENIGILSLGAIFLTLNTFATLAIPFQISNIINLGIMKKDIDMVYSTSIKMIIILIVGTATGIIANHFVALFATNFTKKNRKLLVRNLESLTVDQVNDFGVASLVTRMGNDNNNAQRLIVAFFQMILPSPIMAIISIFMTIKLSPTLALIPLFTILIFALTIVLTLFKSLPYILKVQKKLDRMTLVLRERFIGAKIIRAFDNSKKERNKFNDIAQEYTDNYIIINKKFALLSPMAFALMSVVITLIIFFGAMKVLNNTLEIGSITAIVEYSLTTIAALIMSSMVLVQMPKAVVSIERIEEILNVTSEIKDKEGLKDNSYYENILKQNPISLTFDNVCFRYKGAEKQILKNISFSIKAGERFAIVGATGSGKSTIAKVLLRLNDIESGKILINGVNALDLPLNCLRNQISYTPQKAYLFSGKIKDNFRFTNKDMTDEEMIKVAKVAQSYDFIDSLPDKFDSFVAQGGTNFSGGQKQRLSIARALSKEANIYLFDDSFSALDYATDAKLRKELKTFLKDKITIIIAQRLNTIADADKIIVLKDSEITGMGTHQELLESNQEYIELAKSQGILE</sequence>
<dbReference type="Pfam" id="PF00005">
    <property type="entry name" value="ABC_tran"/>
    <property type="match status" value="1"/>
</dbReference>
<dbReference type="PANTHER" id="PTHR43394">
    <property type="entry name" value="ATP-DEPENDENT PERMEASE MDL1, MITOCHONDRIAL"/>
    <property type="match status" value="1"/>
</dbReference>
<evidence type="ECO:0000256" key="7">
    <source>
        <dbReference type="SAM" id="Phobius"/>
    </source>
</evidence>
<dbReference type="InterPro" id="IPR017871">
    <property type="entry name" value="ABC_transporter-like_CS"/>
</dbReference>
<name>A0ABP2R262_9FUSO</name>
<keyword evidence="2 7" id="KW-0812">Transmembrane</keyword>
<dbReference type="InterPro" id="IPR011527">
    <property type="entry name" value="ABC1_TM_dom"/>
</dbReference>
<keyword evidence="6 7" id="KW-0472">Membrane</keyword>
<dbReference type="InterPro" id="IPR027417">
    <property type="entry name" value="P-loop_NTPase"/>
</dbReference>
<feature type="transmembrane region" description="Helical" evidence="7">
    <location>
        <begin position="272"/>
        <end position="294"/>
    </location>
</feature>
<reference evidence="11" key="1">
    <citation type="journal article" date="2012" name="J. Bacteriol.">
        <title>Draft Genome Sequence of Fusobacterium nucleatum ChDC F128, Isolated from a Periodontitis Lesion.</title>
        <authorList>
            <person name="Park S.N."/>
            <person name="Kong S.W."/>
            <person name="Kim H.S."/>
            <person name="Park M.S."/>
            <person name="Lee J.W."/>
            <person name="Cho E."/>
            <person name="Lim Y.K."/>
            <person name="Choi M.H."/>
            <person name="Chang Y.H."/>
            <person name="Shin J.H."/>
            <person name="Park H.S."/>
            <person name="Choi S.H."/>
            <person name="Kook J.K."/>
        </authorList>
    </citation>
    <scope>NUCLEOTIDE SEQUENCE [LARGE SCALE GENOMIC DNA]</scope>
    <source>
        <strain evidence="11">ChDC F128</strain>
    </source>
</reference>
<feature type="transmembrane region" description="Helical" evidence="7">
    <location>
        <begin position="56"/>
        <end position="81"/>
    </location>
</feature>
<dbReference type="PROSITE" id="PS50929">
    <property type="entry name" value="ABC_TM1F"/>
    <property type="match status" value="1"/>
</dbReference>
<dbReference type="CDD" id="cd18548">
    <property type="entry name" value="ABC_6TM_Tm287_like"/>
    <property type="match status" value="1"/>
</dbReference>
<keyword evidence="4 10" id="KW-0067">ATP-binding</keyword>
<dbReference type="Gene3D" id="3.40.50.300">
    <property type="entry name" value="P-loop containing nucleotide triphosphate hydrolases"/>
    <property type="match status" value="1"/>
</dbReference>
<dbReference type="SUPFAM" id="SSF52540">
    <property type="entry name" value="P-loop containing nucleoside triphosphate hydrolases"/>
    <property type="match status" value="1"/>
</dbReference>
<evidence type="ECO:0000256" key="5">
    <source>
        <dbReference type="ARBA" id="ARBA00022989"/>
    </source>
</evidence>
<feature type="transmembrane region" description="Helical" evidence="7">
    <location>
        <begin position="12"/>
        <end position="36"/>
    </location>
</feature>
<dbReference type="Gene3D" id="1.20.1560.10">
    <property type="entry name" value="ABC transporter type 1, transmembrane domain"/>
    <property type="match status" value="1"/>
</dbReference>
<dbReference type="RefSeq" id="WP_005919735.1">
    <property type="nucleotide sequence ID" value="NZ_ALVD01000012.1"/>
</dbReference>
<dbReference type="InterPro" id="IPR039421">
    <property type="entry name" value="Type_1_exporter"/>
</dbReference>
<comment type="subcellular location">
    <subcellularLocation>
        <location evidence="1">Cell membrane</location>
        <topology evidence="1">Multi-pass membrane protein</topology>
    </subcellularLocation>
</comment>
<dbReference type="PROSITE" id="PS00211">
    <property type="entry name" value="ABC_TRANSPORTER_1"/>
    <property type="match status" value="1"/>
</dbReference>
<feature type="domain" description="ABC transporter" evidence="8">
    <location>
        <begin position="339"/>
        <end position="574"/>
    </location>
</feature>
<evidence type="ECO:0000313" key="10">
    <source>
        <dbReference type="EMBL" id="EJU06767.1"/>
    </source>
</evidence>
<evidence type="ECO:0000313" key="11">
    <source>
        <dbReference type="Proteomes" id="UP000004829"/>
    </source>
</evidence>